<protein>
    <submittedName>
        <fullName evidence="1">Uncharacterized protein</fullName>
    </submittedName>
</protein>
<dbReference type="AlphaFoldDB" id="A0A1I5V3X8"/>
<name>A0A1I5V3X8_9BACT</name>
<proteinExistence type="predicted"/>
<dbReference type="RefSeq" id="WP_090657420.1">
    <property type="nucleotide sequence ID" value="NZ_FOXQ01000004.1"/>
</dbReference>
<sequence length="163" mass="18928">MYAIPLNSIIADQYTNIDRDVKWLKLSVKLLPRFVLRFWQMRWLLKSFYNLSFQIKGLHKYIADNFDNIKGRDLNDVIAVSNRLVAHLSKVKGELESIDSEEKQRYSKIQLAEAAIIESLDDTYQMLRLLRRANKAVEGTTSDLARSTSHVSRRTLEKVLNGN</sequence>
<evidence type="ECO:0000313" key="1">
    <source>
        <dbReference type="EMBL" id="SFQ01676.1"/>
    </source>
</evidence>
<gene>
    <name evidence="1" type="ORF">SAMN05444277_104169</name>
</gene>
<organism evidence="1 2">
    <name type="scientific">Parafilimonas terrae</name>
    <dbReference type="NCBI Taxonomy" id="1465490"/>
    <lineage>
        <taxon>Bacteria</taxon>
        <taxon>Pseudomonadati</taxon>
        <taxon>Bacteroidota</taxon>
        <taxon>Chitinophagia</taxon>
        <taxon>Chitinophagales</taxon>
        <taxon>Chitinophagaceae</taxon>
        <taxon>Parafilimonas</taxon>
    </lineage>
</organism>
<evidence type="ECO:0000313" key="2">
    <source>
        <dbReference type="Proteomes" id="UP000199031"/>
    </source>
</evidence>
<accession>A0A1I5V3X8</accession>
<dbReference type="EMBL" id="FOXQ01000004">
    <property type="protein sequence ID" value="SFQ01676.1"/>
    <property type="molecule type" value="Genomic_DNA"/>
</dbReference>
<keyword evidence="2" id="KW-1185">Reference proteome</keyword>
<reference evidence="1 2" key="1">
    <citation type="submission" date="2016-10" db="EMBL/GenBank/DDBJ databases">
        <authorList>
            <person name="de Groot N.N."/>
        </authorList>
    </citation>
    <scope>NUCLEOTIDE SEQUENCE [LARGE SCALE GENOMIC DNA]</scope>
    <source>
        <strain evidence="1 2">DSM 28286</strain>
    </source>
</reference>
<dbReference type="Proteomes" id="UP000199031">
    <property type="component" value="Unassembled WGS sequence"/>
</dbReference>